<dbReference type="Proteomes" id="UP000031737">
    <property type="component" value="Unassembled WGS sequence"/>
</dbReference>
<organism evidence="3 4">
    <name type="scientific">Trypanosoma rangeli SC58</name>
    <dbReference type="NCBI Taxonomy" id="429131"/>
    <lineage>
        <taxon>Eukaryota</taxon>
        <taxon>Discoba</taxon>
        <taxon>Euglenozoa</taxon>
        <taxon>Kinetoplastea</taxon>
        <taxon>Metakinetoplastina</taxon>
        <taxon>Trypanosomatida</taxon>
        <taxon>Trypanosomatidae</taxon>
        <taxon>Trypanosoma</taxon>
        <taxon>Herpetosoma</taxon>
    </lineage>
</organism>
<evidence type="ECO:0000313" key="3">
    <source>
        <dbReference type="EMBL" id="ESL06559.1"/>
    </source>
</evidence>
<dbReference type="VEuPathDB" id="TriTrypDB:TRSC58_05765"/>
<name>A0A061IVA2_TRYRA</name>
<dbReference type="EMBL" id="AUPL01005765">
    <property type="protein sequence ID" value="ESL06559.1"/>
    <property type="molecule type" value="Genomic_DNA"/>
</dbReference>
<feature type="region of interest" description="Disordered" evidence="2">
    <location>
        <begin position="93"/>
        <end position="167"/>
    </location>
</feature>
<dbReference type="OrthoDB" id="272086at2759"/>
<evidence type="ECO:0000256" key="2">
    <source>
        <dbReference type="SAM" id="MobiDB-lite"/>
    </source>
</evidence>
<accession>A0A061IVA2</accession>
<feature type="compositionally biased region" description="Low complexity" evidence="2">
    <location>
        <begin position="137"/>
        <end position="167"/>
    </location>
</feature>
<reference evidence="3 4" key="1">
    <citation type="submission" date="2013-07" db="EMBL/GenBank/DDBJ databases">
        <authorList>
            <person name="Stoco P.H."/>
            <person name="Wagner G."/>
            <person name="Gerber A."/>
            <person name="Zaha A."/>
            <person name="Thompson C."/>
            <person name="Bartholomeu D.C."/>
            <person name="Luckemeyer D.D."/>
            <person name="Bahia D."/>
            <person name="Loreto E."/>
            <person name="Prestes E.B."/>
            <person name="Lima F.M."/>
            <person name="Rodrigues-Luiz G."/>
            <person name="Vallejo G.A."/>
            <person name="Filho J.F."/>
            <person name="Monteiro K.M."/>
            <person name="Tyler K.M."/>
            <person name="de Almeida L.G."/>
            <person name="Ortiz M.F."/>
            <person name="Siervo M.A."/>
            <person name="de Moraes M.H."/>
            <person name="Cunha O.L."/>
            <person name="Mendonca-Neto R."/>
            <person name="Silva R."/>
            <person name="Teixeira S.M."/>
            <person name="Murta S.M."/>
            <person name="Sincero T.C."/>
            <person name="Mendes T.A."/>
            <person name="Urmenyi T.P."/>
            <person name="Silva V.G."/>
            <person name="da Rocha W.D."/>
            <person name="Andersson B."/>
            <person name="Romanha A.J."/>
            <person name="Steindel M."/>
            <person name="de Vasconcelos A.T."/>
            <person name="Grisard E.C."/>
        </authorList>
    </citation>
    <scope>NUCLEOTIDE SEQUENCE [LARGE SCALE GENOMIC DNA]</scope>
    <source>
        <strain evidence="3 4">SC58</strain>
    </source>
</reference>
<sequence length="475" mass="53934">MASDPTWSTVNEARLLFAVEVFLANIPLIVADLSSAKYTLFAFSDKSRNEVKQKSSLIPALSDAYRKLLEVRGSLREEKQRLSEVETQLVRSSPPKFISKEEAHPAETPSVVFTSDHRRSDLAGAENELLTEENRVTSPAAATEAPTSASVGGANSHGASSGGAPSDDAAQTVVVLSADDLKWVRESESLLEEEQDNLVRLARETNEMEDQLEEARSLCEEMTKRVQSYKCRYETACTELMTVKSERRQYAVTQEEWEERSEIINEAQHKIEEVLALCRHEEVAIIAGAVDGLRKHVRKSHKEIEEKKSSNEVELAVYQIAYKEQQAVVDELRDAVSYLKHHQWELELIAKRQEIEKSKKNSIQRLLMSSLHMSPDTREMVTQELIEEQLDEVKEEHRMVSFVSARIGVMEARREALVAELLRISPSESDSTRLKCALRRMWDLLKEEIIVDESTLQDDESSTFWCNRDVSLPRS</sequence>
<dbReference type="AlphaFoldDB" id="A0A061IVA2"/>
<evidence type="ECO:0000256" key="1">
    <source>
        <dbReference type="SAM" id="Coils"/>
    </source>
</evidence>
<keyword evidence="1" id="KW-0175">Coiled coil</keyword>
<comment type="caution">
    <text evidence="3">The sequence shown here is derived from an EMBL/GenBank/DDBJ whole genome shotgun (WGS) entry which is preliminary data.</text>
</comment>
<protein>
    <submittedName>
        <fullName evidence="3">Uncharacterized protein</fullName>
    </submittedName>
</protein>
<feature type="coiled-coil region" evidence="1">
    <location>
        <begin position="184"/>
        <end position="232"/>
    </location>
</feature>
<gene>
    <name evidence="3" type="ORF">TRSC58_05765</name>
</gene>
<proteinExistence type="predicted"/>
<evidence type="ECO:0000313" key="4">
    <source>
        <dbReference type="Proteomes" id="UP000031737"/>
    </source>
</evidence>
<keyword evidence="4" id="KW-1185">Reference proteome</keyword>